<keyword evidence="4" id="KW-0804">Transcription</keyword>
<dbReference type="PROSITE" id="PS50043">
    <property type="entry name" value="HTH_LUXR_2"/>
    <property type="match status" value="1"/>
</dbReference>
<organism evidence="8 9">
    <name type="scientific">Actinoplanes flavus</name>
    <dbReference type="NCBI Taxonomy" id="2820290"/>
    <lineage>
        <taxon>Bacteria</taxon>
        <taxon>Bacillati</taxon>
        <taxon>Actinomycetota</taxon>
        <taxon>Actinomycetes</taxon>
        <taxon>Micromonosporales</taxon>
        <taxon>Micromonosporaceae</taxon>
        <taxon>Actinoplanes</taxon>
    </lineage>
</organism>
<dbReference type="Proteomes" id="UP000679690">
    <property type="component" value="Unassembled WGS sequence"/>
</dbReference>
<dbReference type="PROSITE" id="PS00622">
    <property type="entry name" value="HTH_LUXR_1"/>
    <property type="match status" value="1"/>
</dbReference>
<dbReference type="InterPro" id="IPR001789">
    <property type="entry name" value="Sig_transdc_resp-reg_receiver"/>
</dbReference>
<dbReference type="SMART" id="SM00448">
    <property type="entry name" value="REC"/>
    <property type="match status" value="1"/>
</dbReference>
<keyword evidence="1 5" id="KW-0597">Phosphoprotein</keyword>
<dbReference type="SUPFAM" id="SSF52172">
    <property type="entry name" value="CheY-like"/>
    <property type="match status" value="1"/>
</dbReference>
<name>A0ABS3UMZ2_9ACTN</name>
<evidence type="ECO:0000256" key="2">
    <source>
        <dbReference type="ARBA" id="ARBA00023015"/>
    </source>
</evidence>
<feature type="domain" description="Response regulatory" evidence="7">
    <location>
        <begin position="7"/>
        <end position="121"/>
    </location>
</feature>
<evidence type="ECO:0000256" key="1">
    <source>
        <dbReference type="ARBA" id="ARBA00022553"/>
    </source>
</evidence>
<dbReference type="SUPFAM" id="SSF46894">
    <property type="entry name" value="C-terminal effector domain of the bipartite response regulators"/>
    <property type="match status" value="1"/>
</dbReference>
<dbReference type="Pfam" id="PF00196">
    <property type="entry name" value="GerE"/>
    <property type="match status" value="1"/>
</dbReference>
<accession>A0ABS3UMZ2</accession>
<evidence type="ECO:0000259" key="6">
    <source>
        <dbReference type="PROSITE" id="PS50043"/>
    </source>
</evidence>
<dbReference type="Gene3D" id="3.40.50.2300">
    <property type="match status" value="1"/>
</dbReference>
<dbReference type="SMART" id="SM00421">
    <property type="entry name" value="HTH_LUXR"/>
    <property type="match status" value="1"/>
</dbReference>
<sequence>MKTTPTRVVVAVDQPLVRGGVCALLDAQADLAVAGQAGWAAEAIRVTAALAPGVVVLDLGLSGGDPAELVGELTGHGARVLAITTGHTVALVARVLRAGASGVVLTGAGPVALIGAVRACAAGGIWLDPAVAGDVLCELLSQPVTGQATAAMVRRLTEREREVLELMAYGLDNAEIARRLFISDLTVRTHVGRVLHKLGCGTRAHAVVMAYRSGLVRVEAAALT</sequence>
<protein>
    <submittedName>
        <fullName evidence="8">Response regulator transcription factor</fullName>
    </submittedName>
</protein>
<dbReference type="Pfam" id="PF00072">
    <property type="entry name" value="Response_reg"/>
    <property type="match status" value="1"/>
</dbReference>
<comment type="caution">
    <text evidence="8">The sequence shown here is derived from an EMBL/GenBank/DDBJ whole genome shotgun (WGS) entry which is preliminary data.</text>
</comment>
<dbReference type="InterPro" id="IPR039420">
    <property type="entry name" value="WalR-like"/>
</dbReference>
<dbReference type="PRINTS" id="PR00038">
    <property type="entry name" value="HTHLUXR"/>
</dbReference>
<dbReference type="PANTHER" id="PTHR43214">
    <property type="entry name" value="TWO-COMPONENT RESPONSE REGULATOR"/>
    <property type="match status" value="1"/>
</dbReference>
<proteinExistence type="predicted"/>
<reference evidence="8 9" key="1">
    <citation type="submission" date="2021-03" db="EMBL/GenBank/DDBJ databases">
        <title>Actinoplanes flavus sp. nov., a novel actinomycete isolated from Coconut Palm rhizosphere soil.</title>
        <authorList>
            <person name="Luo X."/>
        </authorList>
    </citation>
    <scope>NUCLEOTIDE SEQUENCE [LARGE SCALE GENOMIC DNA]</scope>
    <source>
        <strain evidence="8 9">NEAU-H7</strain>
    </source>
</reference>
<keyword evidence="3" id="KW-0238">DNA-binding</keyword>
<dbReference type="InterPro" id="IPR016032">
    <property type="entry name" value="Sig_transdc_resp-reg_C-effctor"/>
</dbReference>
<evidence type="ECO:0000256" key="5">
    <source>
        <dbReference type="PROSITE-ProRule" id="PRU00169"/>
    </source>
</evidence>
<evidence type="ECO:0000259" key="7">
    <source>
        <dbReference type="PROSITE" id="PS50110"/>
    </source>
</evidence>
<feature type="modified residue" description="4-aspartylphosphate" evidence="5">
    <location>
        <position position="58"/>
    </location>
</feature>
<dbReference type="InterPro" id="IPR000792">
    <property type="entry name" value="Tscrpt_reg_LuxR_C"/>
</dbReference>
<feature type="domain" description="HTH luxR-type" evidence="6">
    <location>
        <begin position="149"/>
        <end position="214"/>
    </location>
</feature>
<keyword evidence="2" id="KW-0805">Transcription regulation</keyword>
<dbReference type="RefSeq" id="WP_208469345.1">
    <property type="nucleotide sequence ID" value="NZ_JAGFNS010000014.1"/>
</dbReference>
<evidence type="ECO:0000256" key="3">
    <source>
        <dbReference type="ARBA" id="ARBA00023125"/>
    </source>
</evidence>
<dbReference type="InterPro" id="IPR058245">
    <property type="entry name" value="NreC/VraR/RcsB-like_REC"/>
</dbReference>
<dbReference type="PANTHER" id="PTHR43214:SF24">
    <property type="entry name" value="TRANSCRIPTIONAL REGULATORY PROTEIN NARL-RELATED"/>
    <property type="match status" value="1"/>
</dbReference>
<evidence type="ECO:0000256" key="4">
    <source>
        <dbReference type="ARBA" id="ARBA00023163"/>
    </source>
</evidence>
<keyword evidence="9" id="KW-1185">Reference proteome</keyword>
<dbReference type="PROSITE" id="PS50110">
    <property type="entry name" value="RESPONSE_REGULATORY"/>
    <property type="match status" value="1"/>
</dbReference>
<dbReference type="InterPro" id="IPR011006">
    <property type="entry name" value="CheY-like_superfamily"/>
</dbReference>
<dbReference type="CDD" id="cd17535">
    <property type="entry name" value="REC_NarL-like"/>
    <property type="match status" value="1"/>
</dbReference>
<dbReference type="CDD" id="cd06170">
    <property type="entry name" value="LuxR_C_like"/>
    <property type="match status" value="1"/>
</dbReference>
<dbReference type="EMBL" id="JAGFNS010000014">
    <property type="protein sequence ID" value="MBO3740153.1"/>
    <property type="molecule type" value="Genomic_DNA"/>
</dbReference>
<gene>
    <name evidence="8" type="ORF">J5X75_21860</name>
</gene>
<evidence type="ECO:0000313" key="9">
    <source>
        <dbReference type="Proteomes" id="UP000679690"/>
    </source>
</evidence>
<evidence type="ECO:0000313" key="8">
    <source>
        <dbReference type="EMBL" id="MBO3740153.1"/>
    </source>
</evidence>